<dbReference type="RefSeq" id="WP_103525414.1">
    <property type="nucleotide sequence ID" value="NZ_JAIZDC010000003.1"/>
</dbReference>
<evidence type="ECO:0000256" key="8">
    <source>
        <dbReference type="ARBA" id="ARBA00023014"/>
    </source>
</evidence>
<evidence type="ECO:0000256" key="1">
    <source>
        <dbReference type="ARBA" id="ARBA00001974"/>
    </source>
</evidence>
<dbReference type="AlphaFoldDB" id="A0A454JG40"/>
<dbReference type="InterPro" id="IPR008333">
    <property type="entry name" value="Cbr1-like_FAD-bd_dom"/>
</dbReference>
<proteinExistence type="inferred from homology"/>
<dbReference type="SUPFAM" id="SSF52343">
    <property type="entry name" value="Ferredoxin reductase-like, C-terminal NADP-linked domain"/>
    <property type="match status" value="1"/>
</dbReference>
<dbReference type="GO" id="GO:0051537">
    <property type="term" value="F:2 iron, 2 sulfur cluster binding"/>
    <property type="evidence" value="ECO:0007669"/>
    <property type="project" value="UniProtKB-KW"/>
</dbReference>
<dbReference type="InterPro" id="IPR017927">
    <property type="entry name" value="FAD-bd_FR_type"/>
</dbReference>
<keyword evidence="5" id="KW-0274">FAD</keyword>
<dbReference type="CDD" id="cd00207">
    <property type="entry name" value="fer2"/>
    <property type="match status" value="1"/>
</dbReference>
<dbReference type="SUPFAM" id="SSF54292">
    <property type="entry name" value="2Fe-2S ferredoxin-like"/>
    <property type="match status" value="1"/>
</dbReference>
<keyword evidence="3" id="KW-0001">2Fe-2S</keyword>
<dbReference type="InterPro" id="IPR001041">
    <property type="entry name" value="2Fe-2S_ferredoxin-type"/>
</dbReference>
<evidence type="ECO:0000256" key="10">
    <source>
        <dbReference type="ARBA" id="ARBA00061434"/>
    </source>
</evidence>
<dbReference type="InterPro" id="IPR017938">
    <property type="entry name" value="Riboflavin_synthase-like_b-brl"/>
</dbReference>
<name>A0A454JG40_9NEIS</name>
<evidence type="ECO:0000256" key="11">
    <source>
        <dbReference type="SAM" id="MobiDB-lite"/>
    </source>
</evidence>
<dbReference type="InterPro" id="IPR012675">
    <property type="entry name" value="Beta-grasp_dom_sf"/>
</dbReference>
<dbReference type="InterPro" id="IPR001709">
    <property type="entry name" value="Flavoprot_Pyr_Nucl_cyt_Rdtase"/>
</dbReference>
<comment type="cofactor">
    <cofactor evidence="9">
        <name>[2Fe-2S] cluster</name>
        <dbReference type="ChEBI" id="CHEBI:190135"/>
    </cofactor>
</comment>
<dbReference type="Gene3D" id="3.40.50.80">
    <property type="entry name" value="Nucleotide-binding domain of ferredoxin-NADP reductase (FNR) module"/>
    <property type="match status" value="1"/>
</dbReference>
<evidence type="ECO:0000256" key="2">
    <source>
        <dbReference type="ARBA" id="ARBA00022630"/>
    </source>
</evidence>
<evidence type="ECO:0000256" key="3">
    <source>
        <dbReference type="ARBA" id="ARBA00022714"/>
    </source>
</evidence>
<gene>
    <name evidence="14" type="ORF">EAY64_14230</name>
</gene>
<evidence type="ECO:0000313" key="14">
    <source>
        <dbReference type="EMBL" id="RMC95160.1"/>
    </source>
</evidence>
<protein>
    <submittedName>
        <fullName evidence="14">Hybrid-cluster NAD(P)-dependent oxidoreductase</fullName>
    </submittedName>
</protein>
<dbReference type="PROSITE" id="PS51085">
    <property type="entry name" value="2FE2S_FER_2"/>
    <property type="match status" value="1"/>
</dbReference>
<dbReference type="Pfam" id="PF00111">
    <property type="entry name" value="Fer2"/>
    <property type="match status" value="1"/>
</dbReference>
<dbReference type="Pfam" id="PF00970">
    <property type="entry name" value="FAD_binding_6"/>
    <property type="match status" value="1"/>
</dbReference>
<dbReference type="SUPFAM" id="SSF63380">
    <property type="entry name" value="Riboflavin synthase domain-like"/>
    <property type="match status" value="1"/>
</dbReference>
<dbReference type="Proteomes" id="UP000274139">
    <property type="component" value="Unassembled WGS sequence"/>
</dbReference>
<dbReference type="CDD" id="cd06215">
    <property type="entry name" value="FNR_iron_sulfur_binding_1"/>
    <property type="match status" value="1"/>
</dbReference>
<dbReference type="Gene3D" id="2.40.30.10">
    <property type="entry name" value="Translation factors"/>
    <property type="match status" value="1"/>
</dbReference>
<sequence length="371" mass="40616">MTSASIPSSPDYHPQPADLPLWDPAEDSTLQCVQVREETHDVKTFVFRADPPRRFHYQPGQFITLELEINGENINRCYTLSSSPTRPDRVSITVKRIPGGVVSGWLHDSLRPGMQLSVLGPSGEFTYVRHASTPYLFLSAGSGITPLMSMSRALTDLASGADIVFVHSARSPRDIIFRKELAQLASSHPTFSQAIVCENRQGEPEWPGFTGRLDAARLLHMVPDLMARQVFCCGPAPYMASVRQMLQDCGFDMQHYHEESFNFAELAAAAPDTVVDEISASCEGGGFNVHFAKMGDDLSVAPGQTVLAAALAKGMRLPASCTRGVCGTCKTKLLEGKVDMQHEGGIRQREVDQGFFLPCCSKPLTDLIVDR</sequence>
<dbReference type="GO" id="GO:0046872">
    <property type="term" value="F:metal ion binding"/>
    <property type="evidence" value="ECO:0007669"/>
    <property type="project" value="UniProtKB-KW"/>
</dbReference>
<feature type="domain" description="2Fe-2S ferredoxin-type" evidence="12">
    <location>
        <begin position="287"/>
        <end position="371"/>
    </location>
</feature>
<dbReference type="PROSITE" id="PS00197">
    <property type="entry name" value="2FE2S_FER_1"/>
    <property type="match status" value="1"/>
</dbReference>
<dbReference type="GO" id="GO:0016491">
    <property type="term" value="F:oxidoreductase activity"/>
    <property type="evidence" value="ECO:0007669"/>
    <property type="project" value="UniProtKB-KW"/>
</dbReference>
<dbReference type="PANTHER" id="PTHR47354:SF6">
    <property type="entry name" value="NADH OXIDOREDUCTASE HCR"/>
    <property type="match status" value="1"/>
</dbReference>
<keyword evidence="15" id="KW-1185">Reference proteome</keyword>
<reference evidence="14 15" key="1">
    <citation type="submission" date="2018-10" db="EMBL/GenBank/DDBJ databases">
        <title>Draft genome sequence of Aquitalea MWU14-2217 isolated from a wild cranberry bog in Provincetown, Massachusetts.</title>
        <authorList>
            <person name="Ebadzadsahrai G."/>
            <person name="Soby S."/>
        </authorList>
    </citation>
    <scope>NUCLEOTIDE SEQUENCE [LARGE SCALE GENOMIC DNA]</scope>
    <source>
        <strain evidence="14 15">MWU14-2217</strain>
    </source>
</reference>
<dbReference type="InterPro" id="IPR050415">
    <property type="entry name" value="MRET"/>
</dbReference>
<dbReference type="OrthoDB" id="370747at2"/>
<keyword evidence="6" id="KW-0560">Oxidoreductase</keyword>
<dbReference type="InterPro" id="IPR036010">
    <property type="entry name" value="2Fe-2S_ferredoxin-like_sf"/>
</dbReference>
<evidence type="ECO:0000256" key="7">
    <source>
        <dbReference type="ARBA" id="ARBA00023004"/>
    </source>
</evidence>
<evidence type="ECO:0000256" key="5">
    <source>
        <dbReference type="ARBA" id="ARBA00022827"/>
    </source>
</evidence>
<dbReference type="PRINTS" id="PR00371">
    <property type="entry name" value="FPNCR"/>
</dbReference>
<comment type="caution">
    <text evidence="14">The sequence shown here is derived from an EMBL/GenBank/DDBJ whole genome shotgun (WGS) entry which is preliminary data.</text>
</comment>
<evidence type="ECO:0000259" key="12">
    <source>
        <dbReference type="PROSITE" id="PS51085"/>
    </source>
</evidence>
<evidence type="ECO:0000259" key="13">
    <source>
        <dbReference type="PROSITE" id="PS51384"/>
    </source>
</evidence>
<dbReference type="Pfam" id="PF00175">
    <property type="entry name" value="NAD_binding_1"/>
    <property type="match status" value="1"/>
</dbReference>
<dbReference type="PANTHER" id="PTHR47354">
    <property type="entry name" value="NADH OXIDOREDUCTASE HCR"/>
    <property type="match status" value="1"/>
</dbReference>
<comment type="cofactor">
    <cofactor evidence="1">
        <name>FAD</name>
        <dbReference type="ChEBI" id="CHEBI:57692"/>
    </cofactor>
</comment>
<evidence type="ECO:0000256" key="4">
    <source>
        <dbReference type="ARBA" id="ARBA00022723"/>
    </source>
</evidence>
<dbReference type="EMBL" id="RFAR01000059">
    <property type="protein sequence ID" value="RMC95160.1"/>
    <property type="molecule type" value="Genomic_DNA"/>
</dbReference>
<evidence type="ECO:0000313" key="15">
    <source>
        <dbReference type="Proteomes" id="UP000274139"/>
    </source>
</evidence>
<dbReference type="Gene3D" id="3.10.20.30">
    <property type="match status" value="1"/>
</dbReference>
<accession>A0A454JG40</accession>
<feature type="region of interest" description="Disordered" evidence="11">
    <location>
        <begin position="1"/>
        <end position="20"/>
    </location>
</feature>
<organism evidence="14 15">
    <name type="scientific">Aquitalea palustris</name>
    <dbReference type="NCBI Taxonomy" id="2480983"/>
    <lineage>
        <taxon>Bacteria</taxon>
        <taxon>Pseudomonadati</taxon>
        <taxon>Pseudomonadota</taxon>
        <taxon>Betaproteobacteria</taxon>
        <taxon>Neisseriales</taxon>
        <taxon>Chromobacteriaceae</taxon>
        <taxon>Aquitalea</taxon>
    </lineage>
</organism>
<dbReference type="PROSITE" id="PS51384">
    <property type="entry name" value="FAD_FR"/>
    <property type="match status" value="1"/>
</dbReference>
<feature type="domain" description="FAD-binding FR-type" evidence="13">
    <location>
        <begin position="25"/>
        <end position="128"/>
    </location>
</feature>
<dbReference type="InterPro" id="IPR006058">
    <property type="entry name" value="2Fe2S_fd_BS"/>
</dbReference>
<comment type="similarity">
    <text evidence="10">In the N-terminal section; belongs to the FAD-binding oxidoreductase type 6 family.</text>
</comment>
<keyword evidence="7" id="KW-0408">Iron</keyword>
<evidence type="ECO:0000256" key="6">
    <source>
        <dbReference type="ARBA" id="ARBA00023002"/>
    </source>
</evidence>
<keyword evidence="8" id="KW-0411">Iron-sulfur</keyword>
<keyword evidence="4" id="KW-0479">Metal-binding</keyword>
<evidence type="ECO:0000256" key="9">
    <source>
        <dbReference type="ARBA" id="ARBA00034078"/>
    </source>
</evidence>
<dbReference type="InterPro" id="IPR039261">
    <property type="entry name" value="FNR_nucleotide-bd"/>
</dbReference>
<dbReference type="PRINTS" id="PR00406">
    <property type="entry name" value="CYTB5RDTASE"/>
</dbReference>
<dbReference type="InterPro" id="IPR001433">
    <property type="entry name" value="OxRdtase_FAD/NAD-bd"/>
</dbReference>
<keyword evidence="2" id="KW-0285">Flavoprotein</keyword>